<feature type="active site" evidence="3">
    <location>
        <position position="147"/>
    </location>
</feature>
<feature type="domain" description="Alpha/beta hydrolase fold-3" evidence="4">
    <location>
        <begin position="73"/>
        <end position="274"/>
    </location>
</feature>
<organism evidence="5 6">
    <name type="scientific">Amycolatopsis bartoniae</name>
    <dbReference type="NCBI Taxonomy" id="941986"/>
    <lineage>
        <taxon>Bacteria</taxon>
        <taxon>Bacillati</taxon>
        <taxon>Actinomycetota</taxon>
        <taxon>Actinomycetes</taxon>
        <taxon>Pseudonocardiales</taxon>
        <taxon>Pseudonocardiaceae</taxon>
        <taxon>Amycolatopsis</taxon>
    </lineage>
</organism>
<evidence type="ECO:0000256" key="2">
    <source>
        <dbReference type="ARBA" id="ARBA00022801"/>
    </source>
</evidence>
<dbReference type="InterPro" id="IPR033140">
    <property type="entry name" value="Lipase_GDXG_put_SER_AS"/>
</dbReference>
<dbReference type="PROSITE" id="PS01173">
    <property type="entry name" value="LIPASE_GDXG_HIS"/>
    <property type="match status" value="1"/>
</dbReference>
<protein>
    <submittedName>
        <fullName evidence="5">Acetylesterase</fullName>
    </submittedName>
</protein>
<dbReference type="PANTHER" id="PTHR48081:SF30">
    <property type="entry name" value="ACETYL-HYDROLASE LIPR-RELATED"/>
    <property type="match status" value="1"/>
</dbReference>
<dbReference type="InterPro" id="IPR002168">
    <property type="entry name" value="Lipase_GDXG_HIS_AS"/>
</dbReference>
<keyword evidence="2" id="KW-0378">Hydrolase</keyword>
<dbReference type="EMBL" id="BNAV01000001">
    <property type="protein sequence ID" value="GHF36355.1"/>
    <property type="molecule type" value="Genomic_DNA"/>
</dbReference>
<keyword evidence="6" id="KW-1185">Reference proteome</keyword>
<dbReference type="OrthoDB" id="128186at2"/>
<dbReference type="GO" id="GO:0004806">
    <property type="term" value="F:triacylglycerol lipase activity"/>
    <property type="evidence" value="ECO:0007669"/>
    <property type="project" value="TreeGrafter"/>
</dbReference>
<proteinExistence type="inferred from homology"/>
<dbReference type="Proteomes" id="UP000658656">
    <property type="component" value="Unassembled WGS sequence"/>
</dbReference>
<comment type="similarity">
    <text evidence="1">Belongs to the 'GDXG' lipolytic enzyme family.</text>
</comment>
<reference evidence="5" key="1">
    <citation type="journal article" date="2014" name="Int. J. Syst. Evol. Microbiol.">
        <title>Complete genome sequence of Corynebacterium casei LMG S-19264T (=DSM 44701T), isolated from a smear-ripened cheese.</title>
        <authorList>
            <consortium name="US DOE Joint Genome Institute (JGI-PGF)"/>
            <person name="Walter F."/>
            <person name="Albersmeier A."/>
            <person name="Kalinowski J."/>
            <person name="Ruckert C."/>
        </authorList>
    </citation>
    <scope>NUCLEOTIDE SEQUENCE</scope>
    <source>
        <strain evidence="5">CGMCC 4.7679</strain>
    </source>
</reference>
<evidence type="ECO:0000313" key="5">
    <source>
        <dbReference type="EMBL" id="GHF36355.1"/>
    </source>
</evidence>
<gene>
    <name evidence="5" type="primary">bah</name>
    <name evidence="5" type="ORF">GCM10017566_06800</name>
</gene>
<dbReference type="Gene3D" id="3.40.50.1820">
    <property type="entry name" value="alpha/beta hydrolase"/>
    <property type="match status" value="1"/>
</dbReference>
<dbReference type="InterPro" id="IPR029058">
    <property type="entry name" value="AB_hydrolase_fold"/>
</dbReference>
<accession>A0A8H9M372</accession>
<dbReference type="SUPFAM" id="SSF53474">
    <property type="entry name" value="alpha/beta-Hydrolases"/>
    <property type="match status" value="1"/>
</dbReference>
<reference evidence="5" key="2">
    <citation type="submission" date="2020-09" db="EMBL/GenBank/DDBJ databases">
        <authorList>
            <person name="Sun Q."/>
            <person name="Zhou Y."/>
        </authorList>
    </citation>
    <scope>NUCLEOTIDE SEQUENCE</scope>
    <source>
        <strain evidence="5">CGMCC 4.7679</strain>
    </source>
</reference>
<evidence type="ECO:0000256" key="3">
    <source>
        <dbReference type="PROSITE-ProRule" id="PRU10038"/>
    </source>
</evidence>
<dbReference type="AlphaFoldDB" id="A0A8H9M372"/>
<dbReference type="InterPro" id="IPR050300">
    <property type="entry name" value="GDXG_lipolytic_enzyme"/>
</dbReference>
<dbReference type="InterPro" id="IPR013094">
    <property type="entry name" value="AB_hydrolase_3"/>
</dbReference>
<dbReference type="Pfam" id="PF07859">
    <property type="entry name" value="Abhydrolase_3"/>
    <property type="match status" value="1"/>
</dbReference>
<name>A0A8H9M372_9PSEU</name>
<dbReference type="RefSeq" id="WP_145936401.1">
    <property type="nucleotide sequence ID" value="NZ_BNAV01000001.1"/>
</dbReference>
<sequence length="299" mass="31739">MPSPEALAVIEQFRTQPPADTAGLSYQEQREQSGQMISSMAPLPADAKTESVTVAGVPALWVEVPESEPDRAVLYLHGGGYVVGSVLSHRELAARIARAAKARVVVLDYRMAPEAPHPAAVDDAVGAYRFLLDEGFVPARITIAGDSAGGGLTVATLVALRDRGVPLPAAGVALSPWTDLTLSGKTITSKVDEEPILDVDTLRLWAGLYTGDHDPADPLISPLNADLSGLPPLLVQVGTAEVLLSDAERLVDKVKAAGGVVEYQPEPGLFHCYQLFPLYPEAQQGVDRIGQFVLRHTAE</sequence>
<evidence type="ECO:0000259" key="4">
    <source>
        <dbReference type="Pfam" id="PF07859"/>
    </source>
</evidence>
<dbReference type="PANTHER" id="PTHR48081">
    <property type="entry name" value="AB HYDROLASE SUPERFAMILY PROTEIN C4A8.06C"/>
    <property type="match status" value="1"/>
</dbReference>
<dbReference type="PROSITE" id="PS01174">
    <property type="entry name" value="LIPASE_GDXG_SER"/>
    <property type="match status" value="1"/>
</dbReference>
<comment type="caution">
    <text evidence="5">The sequence shown here is derived from an EMBL/GenBank/DDBJ whole genome shotgun (WGS) entry which is preliminary data.</text>
</comment>
<evidence type="ECO:0000256" key="1">
    <source>
        <dbReference type="ARBA" id="ARBA00010515"/>
    </source>
</evidence>
<evidence type="ECO:0000313" key="6">
    <source>
        <dbReference type="Proteomes" id="UP000658656"/>
    </source>
</evidence>